<dbReference type="OrthoDB" id="1493187at2"/>
<sequence length="327" mass="36582">MRQTYYIRRIVVLFILTLSTRLLYAQQDAQQSQYMFNGIYINPAYAGYKENINLHSFYRSQWTGIEGSPRSMSLAVDAIANNGNVGLAFQLSNDRLGAQSNLAAYANYAYRLRINDDEDTRLAFGLGLGLMQLSTNGNLLDPNDPEPEMPLGTQSAILPDGRLGIYYSDSKFYAGLSADNLISQYIDIRNKAYVAQPKPHYYLTAGMLIPLNEDIMLKPSLLLKDDRGGPTSLDINAFFMFGEKIWIGGSYRTGVKLYSKNYLQGDLSNLNSAVLAAEVFPAKNLRVGYAFDFSVGPLKGYSGGTHEISVGFYIKTRQSRMLTPRYF</sequence>
<keyword evidence="3" id="KW-1185">Reference proteome</keyword>
<gene>
    <name evidence="2" type="ORF">DJ568_10400</name>
</gene>
<comment type="caution">
    <text evidence="2">The sequence shown here is derived from an EMBL/GenBank/DDBJ whole genome shotgun (WGS) entry which is preliminary data.</text>
</comment>
<reference evidence="2 3" key="1">
    <citation type="submission" date="2018-05" db="EMBL/GenBank/DDBJ databases">
        <title>Mucilaginibacter hurinus sp. nov., isolated from briquette warehouse soil.</title>
        <authorList>
            <person name="Choi L."/>
        </authorList>
    </citation>
    <scope>NUCLEOTIDE SEQUENCE [LARGE SCALE GENOMIC DNA]</scope>
    <source>
        <strain evidence="2 3">ZR32</strain>
    </source>
</reference>
<evidence type="ECO:0000313" key="2">
    <source>
        <dbReference type="EMBL" id="RCH55063.1"/>
    </source>
</evidence>
<feature type="chain" id="PRO_5016966923" description="Type IX secretion system membrane protein PorP/SprF" evidence="1">
    <location>
        <begin position="26"/>
        <end position="327"/>
    </location>
</feature>
<evidence type="ECO:0000256" key="1">
    <source>
        <dbReference type="SAM" id="SignalP"/>
    </source>
</evidence>
<proteinExistence type="predicted"/>
<name>A0A367GQS1_9SPHI</name>
<evidence type="ECO:0008006" key="4">
    <source>
        <dbReference type="Google" id="ProtNLM"/>
    </source>
</evidence>
<dbReference type="Pfam" id="PF11751">
    <property type="entry name" value="PorP_SprF"/>
    <property type="match status" value="1"/>
</dbReference>
<keyword evidence="1" id="KW-0732">Signal</keyword>
<dbReference type="InterPro" id="IPR019861">
    <property type="entry name" value="PorP/SprF_Bacteroidetes"/>
</dbReference>
<dbReference type="NCBIfam" id="TIGR03519">
    <property type="entry name" value="T9SS_PorP_fam"/>
    <property type="match status" value="1"/>
</dbReference>
<feature type="signal peptide" evidence="1">
    <location>
        <begin position="1"/>
        <end position="25"/>
    </location>
</feature>
<protein>
    <recommendedName>
        <fullName evidence="4">Type IX secretion system membrane protein PorP/SprF</fullName>
    </recommendedName>
</protein>
<dbReference type="AlphaFoldDB" id="A0A367GQS1"/>
<dbReference type="EMBL" id="QGDC01000005">
    <property type="protein sequence ID" value="RCH55063.1"/>
    <property type="molecule type" value="Genomic_DNA"/>
</dbReference>
<evidence type="ECO:0000313" key="3">
    <source>
        <dbReference type="Proteomes" id="UP000253209"/>
    </source>
</evidence>
<dbReference type="Proteomes" id="UP000253209">
    <property type="component" value="Unassembled WGS sequence"/>
</dbReference>
<organism evidence="2 3">
    <name type="scientific">Mucilaginibacter hurinus</name>
    <dbReference type="NCBI Taxonomy" id="2201324"/>
    <lineage>
        <taxon>Bacteria</taxon>
        <taxon>Pseudomonadati</taxon>
        <taxon>Bacteroidota</taxon>
        <taxon>Sphingobacteriia</taxon>
        <taxon>Sphingobacteriales</taxon>
        <taxon>Sphingobacteriaceae</taxon>
        <taxon>Mucilaginibacter</taxon>
    </lineage>
</organism>
<accession>A0A367GQS1</accession>